<feature type="transmembrane region" description="Helical" evidence="1">
    <location>
        <begin position="141"/>
        <end position="161"/>
    </location>
</feature>
<organism evidence="2">
    <name type="scientific">Arcella intermedia</name>
    <dbReference type="NCBI Taxonomy" id="1963864"/>
    <lineage>
        <taxon>Eukaryota</taxon>
        <taxon>Amoebozoa</taxon>
        <taxon>Tubulinea</taxon>
        <taxon>Elardia</taxon>
        <taxon>Arcellinida</taxon>
        <taxon>Sphaerothecina</taxon>
        <taxon>Arcellidae</taxon>
        <taxon>Arcella</taxon>
    </lineage>
</organism>
<keyword evidence="1" id="KW-0812">Transmembrane</keyword>
<feature type="transmembrane region" description="Helical" evidence="1">
    <location>
        <begin position="112"/>
        <end position="129"/>
    </location>
</feature>
<feature type="transmembrane region" description="Helical" evidence="1">
    <location>
        <begin position="50"/>
        <end position="74"/>
    </location>
</feature>
<dbReference type="PANTHER" id="PTHR28026:SF9">
    <property type="entry name" value="2-HYDROXY-PALMITIC ACID DIOXYGENASE MPO1"/>
    <property type="match status" value="1"/>
</dbReference>
<dbReference type="InterPro" id="IPR009305">
    <property type="entry name" value="Mpo1-like"/>
</dbReference>
<keyword evidence="1" id="KW-1133">Transmembrane helix</keyword>
<dbReference type="GO" id="GO:0005783">
    <property type="term" value="C:endoplasmic reticulum"/>
    <property type="evidence" value="ECO:0007669"/>
    <property type="project" value="TreeGrafter"/>
</dbReference>
<proteinExistence type="predicted"/>
<dbReference type="GO" id="GO:0016020">
    <property type="term" value="C:membrane"/>
    <property type="evidence" value="ECO:0007669"/>
    <property type="project" value="GOC"/>
</dbReference>
<dbReference type="EMBL" id="GIBP01008269">
    <property type="protein sequence ID" value="NDV37238.1"/>
    <property type="molecule type" value="Transcribed_RNA"/>
</dbReference>
<evidence type="ECO:0000256" key="1">
    <source>
        <dbReference type="SAM" id="Phobius"/>
    </source>
</evidence>
<name>A0A6B2LKK6_9EUKA</name>
<sequence>MRSQLAFYGAYHSDLKNILVHMVFVPVIEWASFGLAMIGSKSVSFLQKPLFTVLGHTFVSDFAFLYSVVTGAFYLRLDPIAGLLRAAWLTGSYLSVKNVVDTQGPEVWKMLLALKIAGWVFQIGAHQIWEGRAPALLDNLVQALVLAPFFVLYEVLFFFGYRPQLRKEVGERVHKLRQDFFKGQEKRRV</sequence>
<keyword evidence="1" id="KW-0472">Membrane</keyword>
<dbReference type="GO" id="GO:0046521">
    <property type="term" value="P:sphingoid catabolic process"/>
    <property type="evidence" value="ECO:0007669"/>
    <property type="project" value="TreeGrafter"/>
</dbReference>
<dbReference type="Pfam" id="PF06127">
    <property type="entry name" value="Mpo1-like"/>
    <property type="match status" value="1"/>
</dbReference>
<feature type="transmembrane region" description="Helical" evidence="1">
    <location>
        <begin position="18"/>
        <end position="38"/>
    </location>
</feature>
<reference evidence="2" key="1">
    <citation type="journal article" date="2020" name="J. Eukaryot. Microbiol.">
        <title>De novo Sequencing, Assembly and Annotation of the Transcriptome for the Free-Living Testate Amoeba Arcella intermedia.</title>
        <authorList>
            <person name="Ribeiro G.M."/>
            <person name="Porfirio-Sousa A.L."/>
            <person name="Maurer-Alcala X.X."/>
            <person name="Katz L.A."/>
            <person name="Lahr D.J.G."/>
        </authorList>
    </citation>
    <scope>NUCLEOTIDE SEQUENCE</scope>
</reference>
<dbReference type="AlphaFoldDB" id="A0A6B2LKK6"/>
<protein>
    <submittedName>
        <fullName evidence="2">Uncharacterized protein</fullName>
    </submittedName>
</protein>
<accession>A0A6B2LKK6</accession>
<evidence type="ECO:0000313" key="2">
    <source>
        <dbReference type="EMBL" id="NDV37238.1"/>
    </source>
</evidence>
<dbReference type="PANTHER" id="PTHR28026">
    <property type="entry name" value="DUF962 DOMAIN PROTEIN (AFU_ORTHOLOGUE AFUA_8G05310)"/>
    <property type="match status" value="1"/>
</dbReference>